<dbReference type="Proteomes" id="UP000003959">
    <property type="component" value="Unassembled WGS sequence"/>
</dbReference>
<sequence>MENPKSNQVKGNFVNPLAIKYLPLFITYLETNRDCWLS</sequence>
<reference evidence="2" key="1">
    <citation type="journal article" date="2011" name="Proc. Natl. Acad. Sci. U.S.A.">
        <title>Genomic insights into the physiology and ecology of the marine filamentous cyanobacterium Lyngbya majuscula.</title>
        <authorList>
            <person name="Jones A.C."/>
            <person name="Monroe E.A."/>
            <person name="Podell S."/>
            <person name="Hess W.R."/>
            <person name="Klages S."/>
            <person name="Esquenazi E."/>
            <person name="Niessen S."/>
            <person name="Hoover H."/>
            <person name="Rothmann M."/>
            <person name="Lasken R.S."/>
            <person name="Yates J.R.III."/>
            <person name="Reinhardt R."/>
            <person name="Kube M."/>
            <person name="Burkart M.D."/>
            <person name="Allen E.E."/>
            <person name="Dorrestein P.C."/>
            <person name="Gerwick W.H."/>
            <person name="Gerwick L."/>
        </authorList>
    </citation>
    <scope>NUCLEOTIDE SEQUENCE [LARGE SCALE GENOMIC DNA]</scope>
    <source>
        <strain evidence="2">3L</strain>
    </source>
</reference>
<dbReference type="EMBL" id="GL890851">
    <property type="protein sequence ID" value="EGJ33375.1"/>
    <property type="molecule type" value="Genomic_DNA"/>
</dbReference>
<organism evidence="1 2">
    <name type="scientific">Moorena producens 3L</name>
    <dbReference type="NCBI Taxonomy" id="489825"/>
    <lineage>
        <taxon>Bacteria</taxon>
        <taxon>Bacillati</taxon>
        <taxon>Cyanobacteriota</taxon>
        <taxon>Cyanophyceae</taxon>
        <taxon>Coleofasciculales</taxon>
        <taxon>Coleofasciculaceae</taxon>
        <taxon>Moorena</taxon>
    </lineage>
</organism>
<evidence type="ECO:0000313" key="1">
    <source>
        <dbReference type="EMBL" id="EGJ33375.1"/>
    </source>
</evidence>
<accession>F4XQ08</accession>
<dbReference type="AlphaFoldDB" id="F4XQ08"/>
<proteinExistence type="predicted"/>
<dbReference type="HOGENOM" id="CLU_3330265_0_0_3"/>
<name>F4XQ08_9CYAN</name>
<protein>
    <submittedName>
        <fullName evidence="1">Uncharacterized protein</fullName>
    </submittedName>
</protein>
<evidence type="ECO:0000313" key="2">
    <source>
        <dbReference type="Proteomes" id="UP000003959"/>
    </source>
</evidence>
<keyword evidence="2" id="KW-1185">Reference proteome</keyword>
<gene>
    <name evidence="1" type="ORF">LYNGBM3L_36940</name>
</gene>